<dbReference type="Proteomes" id="UP000003160">
    <property type="component" value="Unassembled WGS sequence"/>
</dbReference>
<evidence type="ECO:0000256" key="1">
    <source>
        <dbReference type="SAM" id="Phobius"/>
    </source>
</evidence>
<name>D1PYV2_9BACT</name>
<keyword evidence="1" id="KW-1133">Transmembrane helix</keyword>
<sequence length="40" mass="4828">MQKYLIISTYRAFVSFFFNTFAVDFIKASRIRNLNEIFSK</sequence>
<accession>D1PYV2</accession>
<gene>
    <name evidence="2" type="ORF">HMPREF0645_2137</name>
</gene>
<dbReference type="HOGENOM" id="CLU_3294167_0_0_10"/>
<keyword evidence="1" id="KW-0812">Transmembrane</keyword>
<feature type="transmembrane region" description="Helical" evidence="1">
    <location>
        <begin position="6"/>
        <end position="26"/>
    </location>
</feature>
<proteinExistence type="predicted"/>
<evidence type="ECO:0000313" key="3">
    <source>
        <dbReference type="Proteomes" id="UP000003160"/>
    </source>
</evidence>
<protein>
    <submittedName>
        <fullName evidence="2">Uncharacterized protein</fullName>
    </submittedName>
</protein>
<organism evidence="2 3">
    <name type="scientific">Hallella bergensis DSM 17361</name>
    <dbReference type="NCBI Taxonomy" id="585502"/>
    <lineage>
        <taxon>Bacteria</taxon>
        <taxon>Pseudomonadati</taxon>
        <taxon>Bacteroidota</taxon>
        <taxon>Bacteroidia</taxon>
        <taxon>Bacteroidales</taxon>
        <taxon>Prevotellaceae</taxon>
        <taxon>Hallella</taxon>
    </lineage>
</organism>
<dbReference type="EMBL" id="ACKS01000080">
    <property type="protein sequence ID" value="EFA43459.1"/>
    <property type="molecule type" value="Genomic_DNA"/>
</dbReference>
<reference evidence="2 3" key="1">
    <citation type="submission" date="2009-10" db="EMBL/GenBank/DDBJ databases">
        <authorList>
            <person name="Qin X."/>
            <person name="Bachman B."/>
            <person name="Battles P."/>
            <person name="Bell A."/>
            <person name="Bess C."/>
            <person name="Bickham C."/>
            <person name="Chaboub L."/>
            <person name="Chen D."/>
            <person name="Coyle M."/>
            <person name="Deiros D.R."/>
            <person name="Dinh H."/>
            <person name="Forbes L."/>
            <person name="Fowler G."/>
            <person name="Francisco L."/>
            <person name="Fu Q."/>
            <person name="Gubbala S."/>
            <person name="Hale W."/>
            <person name="Han Y."/>
            <person name="Hemphill L."/>
            <person name="Highlander S.K."/>
            <person name="Hirani K."/>
            <person name="Hogues M."/>
            <person name="Jackson L."/>
            <person name="Jakkamsetti A."/>
            <person name="Javaid M."/>
            <person name="Jiang H."/>
            <person name="Korchina V."/>
            <person name="Kovar C."/>
            <person name="Lara F."/>
            <person name="Lee S."/>
            <person name="Mata R."/>
            <person name="Mathew T."/>
            <person name="Moen C."/>
            <person name="Morales K."/>
            <person name="Munidasa M."/>
            <person name="Nazareth L."/>
            <person name="Ngo R."/>
            <person name="Nguyen L."/>
            <person name="Okwuonu G."/>
            <person name="Ongeri F."/>
            <person name="Patil S."/>
            <person name="Petrosino J."/>
            <person name="Pham C."/>
            <person name="Pham P."/>
            <person name="Pu L.-L."/>
            <person name="Puazo M."/>
            <person name="Raj R."/>
            <person name="Reid J."/>
            <person name="Rouhana J."/>
            <person name="Saada N."/>
            <person name="Shang Y."/>
            <person name="Simmons D."/>
            <person name="Thornton R."/>
            <person name="Warren J."/>
            <person name="Weissenberger G."/>
            <person name="Zhang J."/>
            <person name="Zhang L."/>
            <person name="Zhou C."/>
            <person name="Zhu D."/>
            <person name="Muzny D."/>
            <person name="Worley K."/>
            <person name="Gibbs R."/>
        </authorList>
    </citation>
    <scope>NUCLEOTIDE SEQUENCE [LARGE SCALE GENOMIC DNA]</scope>
    <source>
        <strain evidence="2 3">DSM 17361</strain>
    </source>
</reference>
<keyword evidence="1" id="KW-0472">Membrane</keyword>
<keyword evidence="3" id="KW-1185">Reference proteome</keyword>
<dbReference type="AlphaFoldDB" id="D1PYV2"/>
<evidence type="ECO:0000313" key="2">
    <source>
        <dbReference type="EMBL" id="EFA43459.1"/>
    </source>
</evidence>
<comment type="caution">
    <text evidence="2">The sequence shown here is derived from an EMBL/GenBank/DDBJ whole genome shotgun (WGS) entry which is preliminary data.</text>
</comment>